<proteinExistence type="predicted"/>
<dbReference type="OMA" id="HINIREH"/>
<gene>
    <name evidence="1" type="primary">LOC107817372</name>
</gene>
<dbReference type="STRING" id="4097.A0A1S4CBR3"/>
<dbReference type="RefSeq" id="XP_016498667.1">
    <property type="nucleotide sequence ID" value="XM_016643181.1"/>
</dbReference>
<protein>
    <submittedName>
        <fullName evidence="1">Uncharacterized mitochondrial protein AtMg00810-like</fullName>
    </submittedName>
</protein>
<evidence type="ECO:0000313" key="1">
    <source>
        <dbReference type="RefSeq" id="XP_016498667.1"/>
    </source>
</evidence>
<dbReference type="OrthoDB" id="1731766at2759"/>
<name>A0A1S4CBR3_TOBAC</name>
<dbReference type="AlphaFoldDB" id="A0A1S4CBR3"/>
<dbReference type="CDD" id="cd09272">
    <property type="entry name" value="RNase_HI_RT_Ty1"/>
    <property type="match status" value="1"/>
</dbReference>
<reference evidence="1" key="1">
    <citation type="submission" date="2025-08" db="UniProtKB">
        <authorList>
            <consortium name="RefSeq"/>
        </authorList>
    </citation>
    <scope>IDENTIFICATION</scope>
</reference>
<accession>A0A1S4CBR3</accession>
<dbReference type="PANTHER" id="PTHR11439">
    <property type="entry name" value="GAG-POL-RELATED RETROTRANSPOSON"/>
    <property type="match status" value="1"/>
</dbReference>
<organism evidence="1">
    <name type="scientific">Nicotiana tabacum</name>
    <name type="common">Common tobacco</name>
    <dbReference type="NCBI Taxonomy" id="4097"/>
    <lineage>
        <taxon>Eukaryota</taxon>
        <taxon>Viridiplantae</taxon>
        <taxon>Streptophyta</taxon>
        <taxon>Embryophyta</taxon>
        <taxon>Tracheophyta</taxon>
        <taxon>Spermatophyta</taxon>
        <taxon>Magnoliopsida</taxon>
        <taxon>eudicotyledons</taxon>
        <taxon>Gunneridae</taxon>
        <taxon>Pentapetalae</taxon>
        <taxon>asterids</taxon>
        <taxon>lamiids</taxon>
        <taxon>Solanales</taxon>
        <taxon>Solanaceae</taxon>
        <taxon>Nicotianoideae</taxon>
        <taxon>Nicotianeae</taxon>
        <taxon>Nicotiana</taxon>
    </lineage>
</organism>
<sequence length="175" mass="19919">MQTPRHLHLVAVRRIIRYLSGTSTCGLFFTNGLPIQLNAFSDSDWAGCLNTRRSITEWCTFLGNSLISWKSKKQDRVSKSSMESEYRAMSTACSEIIWLRDLLAEIGFPQSNLTPLHVDNTSSIQIATNPVYHERTKQIEVDCHSIREAIDRRVITLPHVYSDLQIADVFTKSMA</sequence>
<dbReference type="PaxDb" id="4097-A0A1S4CBR3"/>
<dbReference type="PANTHER" id="PTHR11439:SF497">
    <property type="entry name" value="CYSTEINE-RICH RLK (RECEPTOR-LIKE PROTEIN KINASE) 8"/>
    <property type="match status" value="1"/>
</dbReference>
<dbReference type="KEGG" id="nta:107817372"/>